<name>A0ACB9CN58_ARCLA</name>
<reference evidence="2" key="1">
    <citation type="journal article" date="2022" name="Mol. Ecol. Resour.">
        <title>The genomes of chicory, endive, great burdock and yacon provide insights into Asteraceae palaeo-polyploidization history and plant inulin production.</title>
        <authorList>
            <person name="Fan W."/>
            <person name="Wang S."/>
            <person name="Wang H."/>
            <person name="Wang A."/>
            <person name="Jiang F."/>
            <person name="Liu H."/>
            <person name="Zhao H."/>
            <person name="Xu D."/>
            <person name="Zhang Y."/>
        </authorList>
    </citation>
    <scope>NUCLEOTIDE SEQUENCE [LARGE SCALE GENOMIC DNA]</scope>
    <source>
        <strain evidence="2">cv. Niubang</strain>
    </source>
</reference>
<dbReference type="EMBL" id="CM042050">
    <property type="protein sequence ID" value="KAI3735618.1"/>
    <property type="molecule type" value="Genomic_DNA"/>
</dbReference>
<sequence>MKKEAQSTLCKRKQKTSIPKKIEVTEQVNTILSSSLPQKCKDPGPPLIPFIMGNSAIKSALLDLGPSVNILPGSVHDQFEFGELKATSVLLQLVDRFVKTPKGVLEDVIVKIEDFYYPVYFLVLDIEGICKDKSPTMILD</sequence>
<proteinExistence type="predicted"/>
<evidence type="ECO:0000313" key="2">
    <source>
        <dbReference type="Proteomes" id="UP001055879"/>
    </source>
</evidence>
<evidence type="ECO:0000313" key="1">
    <source>
        <dbReference type="EMBL" id="KAI3735618.1"/>
    </source>
</evidence>
<dbReference type="Proteomes" id="UP001055879">
    <property type="component" value="Linkage Group LG04"/>
</dbReference>
<protein>
    <submittedName>
        <fullName evidence="1">Uncharacterized protein</fullName>
    </submittedName>
</protein>
<gene>
    <name evidence="1" type="ORF">L6452_15125</name>
</gene>
<organism evidence="1 2">
    <name type="scientific">Arctium lappa</name>
    <name type="common">Greater burdock</name>
    <name type="synonym">Lappa major</name>
    <dbReference type="NCBI Taxonomy" id="4217"/>
    <lineage>
        <taxon>Eukaryota</taxon>
        <taxon>Viridiplantae</taxon>
        <taxon>Streptophyta</taxon>
        <taxon>Embryophyta</taxon>
        <taxon>Tracheophyta</taxon>
        <taxon>Spermatophyta</taxon>
        <taxon>Magnoliopsida</taxon>
        <taxon>eudicotyledons</taxon>
        <taxon>Gunneridae</taxon>
        <taxon>Pentapetalae</taxon>
        <taxon>asterids</taxon>
        <taxon>campanulids</taxon>
        <taxon>Asterales</taxon>
        <taxon>Asteraceae</taxon>
        <taxon>Carduoideae</taxon>
        <taxon>Cardueae</taxon>
        <taxon>Arctiinae</taxon>
        <taxon>Arctium</taxon>
    </lineage>
</organism>
<comment type="caution">
    <text evidence="1">The sequence shown here is derived from an EMBL/GenBank/DDBJ whole genome shotgun (WGS) entry which is preliminary data.</text>
</comment>
<reference evidence="1 2" key="2">
    <citation type="journal article" date="2022" name="Mol. Ecol. Resour.">
        <title>The genomes of chicory, endive, great burdock and yacon provide insights into Asteraceae paleo-polyploidization history and plant inulin production.</title>
        <authorList>
            <person name="Fan W."/>
            <person name="Wang S."/>
            <person name="Wang H."/>
            <person name="Wang A."/>
            <person name="Jiang F."/>
            <person name="Liu H."/>
            <person name="Zhao H."/>
            <person name="Xu D."/>
            <person name="Zhang Y."/>
        </authorList>
    </citation>
    <scope>NUCLEOTIDE SEQUENCE [LARGE SCALE GENOMIC DNA]</scope>
    <source>
        <strain evidence="2">cv. Niubang</strain>
    </source>
</reference>
<accession>A0ACB9CN58</accession>
<keyword evidence="2" id="KW-1185">Reference proteome</keyword>